<dbReference type="NCBIfam" id="NF009466">
    <property type="entry name" value="PRK12826.1-2"/>
    <property type="match status" value="1"/>
</dbReference>
<gene>
    <name evidence="3" type="ORF">JCM9157_372</name>
</gene>
<evidence type="ECO:0000256" key="1">
    <source>
        <dbReference type="ARBA" id="ARBA00006484"/>
    </source>
</evidence>
<dbReference type="GO" id="GO:0008206">
    <property type="term" value="P:bile acid metabolic process"/>
    <property type="evidence" value="ECO:0007669"/>
    <property type="project" value="UniProtKB-ARBA"/>
</dbReference>
<reference evidence="3 4" key="1">
    <citation type="journal article" date="2014" name="Genome Announc.">
        <title>Draft Genome Sequences of Three Alkaliphilic Bacillus Strains, Bacillus wakoensis JCM 9140T, Bacillus akibai JCM 9157T, and Bacillus hemicellulosilyticus JCM 9152T.</title>
        <authorList>
            <person name="Yuki M."/>
            <person name="Oshima K."/>
            <person name="Suda W."/>
            <person name="Oshida Y."/>
            <person name="Kitamura K."/>
            <person name="Iida T."/>
            <person name="Hattori M."/>
            <person name="Ohkuma M."/>
        </authorList>
    </citation>
    <scope>NUCLEOTIDE SEQUENCE [LARGE SCALE GENOMIC DNA]</scope>
    <source>
        <strain evidence="3 4">JCM 9157</strain>
    </source>
</reference>
<keyword evidence="2" id="KW-0560">Oxidoreductase</keyword>
<dbReference type="STRING" id="1236973.JCM9157_372"/>
<dbReference type="FunFam" id="3.40.50.720:FF:000084">
    <property type="entry name" value="Short-chain dehydrogenase reductase"/>
    <property type="match status" value="1"/>
</dbReference>
<dbReference type="InterPro" id="IPR020904">
    <property type="entry name" value="Sc_DH/Rdtase_CS"/>
</dbReference>
<keyword evidence="4" id="KW-1185">Reference proteome</keyword>
<organism evidence="3 4">
    <name type="scientific">Halalkalibacter akibai (strain ATCC 43226 / DSM 21942 / CIP 109018 / JCM 9157 / 1139)</name>
    <name type="common">Bacillus akibai</name>
    <dbReference type="NCBI Taxonomy" id="1236973"/>
    <lineage>
        <taxon>Bacteria</taxon>
        <taxon>Bacillati</taxon>
        <taxon>Bacillota</taxon>
        <taxon>Bacilli</taxon>
        <taxon>Bacillales</taxon>
        <taxon>Bacillaceae</taxon>
        <taxon>Halalkalibacter</taxon>
    </lineage>
</organism>
<evidence type="ECO:0000313" key="3">
    <source>
        <dbReference type="EMBL" id="GAE33374.1"/>
    </source>
</evidence>
<evidence type="ECO:0000313" key="4">
    <source>
        <dbReference type="Proteomes" id="UP000018896"/>
    </source>
</evidence>
<name>W4QPV0_HALA3</name>
<dbReference type="AlphaFoldDB" id="W4QPV0"/>
<dbReference type="EMBL" id="BAUV01000002">
    <property type="protein sequence ID" value="GAE33374.1"/>
    <property type="molecule type" value="Genomic_DNA"/>
</dbReference>
<dbReference type="SUPFAM" id="SSF51735">
    <property type="entry name" value="NAD(P)-binding Rossmann-fold domains"/>
    <property type="match status" value="1"/>
</dbReference>
<dbReference type="OrthoDB" id="306388at2"/>
<dbReference type="Pfam" id="PF13561">
    <property type="entry name" value="adh_short_C2"/>
    <property type="match status" value="1"/>
</dbReference>
<dbReference type="Gene3D" id="3.40.50.720">
    <property type="entry name" value="NAD(P)-binding Rossmann-like Domain"/>
    <property type="match status" value="1"/>
</dbReference>
<comment type="caution">
    <text evidence="3">The sequence shown here is derived from an EMBL/GenBank/DDBJ whole genome shotgun (WGS) entry which is preliminary data.</text>
</comment>
<protein>
    <submittedName>
        <fullName evidence="3">3-oxoacyl-[acyl-carrier protein] reductase</fullName>
    </submittedName>
</protein>
<dbReference type="Proteomes" id="UP000018896">
    <property type="component" value="Unassembled WGS sequence"/>
</dbReference>
<dbReference type="eggNOG" id="COG1028">
    <property type="taxonomic scope" value="Bacteria"/>
</dbReference>
<dbReference type="PANTHER" id="PTHR24321:SF8">
    <property type="entry name" value="ESTRADIOL 17-BETA-DEHYDROGENASE 8-RELATED"/>
    <property type="match status" value="1"/>
</dbReference>
<dbReference type="PRINTS" id="PR00080">
    <property type="entry name" value="SDRFAMILY"/>
</dbReference>
<dbReference type="GO" id="GO:0016491">
    <property type="term" value="F:oxidoreductase activity"/>
    <property type="evidence" value="ECO:0007669"/>
    <property type="project" value="UniProtKB-KW"/>
</dbReference>
<dbReference type="PROSITE" id="PS00061">
    <property type="entry name" value="ADH_SHORT"/>
    <property type="match status" value="1"/>
</dbReference>
<dbReference type="InterPro" id="IPR002347">
    <property type="entry name" value="SDR_fam"/>
</dbReference>
<proteinExistence type="inferred from homology"/>
<dbReference type="RefSeq" id="WP_035661444.1">
    <property type="nucleotide sequence ID" value="NZ_BAUV01000002.1"/>
</dbReference>
<evidence type="ECO:0000256" key="2">
    <source>
        <dbReference type="ARBA" id="ARBA00023002"/>
    </source>
</evidence>
<accession>W4QPV0</accession>
<comment type="similarity">
    <text evidence="1">Belongs to the short-chain dehydrogenases/reductases (SDR) family.</text>
</comment>
<dbReference type="CDD" id="cd05233">
    <property type="entry name" value="SDR_c"/>
    <property type="match status" value="1"/>
</dbReference>
<dbReference type="PANTHER" id="PTHR24321">
    <property type="entry name" value="DEHYDROGENASES, SHORT CHAIN"/>
    <property type="match status" value="1"/>
</dbReference>
<sequence length="246" mass="26406">MPKVALVTGGSSGIGLATVRRLAADGMEIVIADVNEKGHNLVEQLHKDGIKASFQHCDVSVEEAVKQTVEEVKKQYGQLHVLINNAGVGNREIKLTDLPVLEWQKVIDINLTGVFLGMKYAIPLIEESGGGAIVNVSSLLGFKGKKLMSAYNASKAGVITLTKNAALEYGKHNIRVNAVAPGVIDTPIVDGWKEQEQKWEVLSRANALRRVGTPTEVANAIRFLVSEEASYITGTTLMVDGGGLTY</sequence>
<dbReference type="PRINTS" id="PR00081">
    <property type="entry name" value="GDHRDH"/>
</dbReference>
<dbReference type="InterPro" id="IPR036291">
    <property type="entry name" value="NAD(P)-bd_dom_sf"/>
</dbReference>
<dbReference type="NCBIfam" id="NF005559">
    <property type="entry name" value="PRK07231.1"/>
    <property type="match status" value="1"/>
</dbReference>